<keyword evidence="3 6" id="KW-0812">Transmembrane</keyword>
<dbReference type="PROSITE" id="PS50920">
    <property type="entry name" value="SOLCAR"/>
    <property type="match status" value="3"/>
</dbReference>
<comment type="similarity">
    <text evidence="7">Belongs to the mitochondrial carrier (TC 2.A.29) family.</text>
</comment>
<feature type="transmembrane region" description="Helical" evidence="9">
    <location>
        <begin position="345"/>
        <end position="367"/>
    </location>
</feature>
<evidence type="ECO:0000313" key="11">
    <source>
        <dbReference type="Proteomes" id="UP000316726"/>
    </source>
</evidence>
<evidence type="ECO:0000256" key="5">
    <source>
        <dbReference type="ARBA" id="ARBA00023136"/>
    </source>
</evidence>
<dbReference type="Proteomes" id="UP000316726">
    <property type="component" value="Chromosome 19"/>
</dbReference>
<dbReference type="InterPro" id="IPR002067">
    <property type="entry name" value="MCP"/>
</dbReference>
<keyword evidence="5 6" id="KW-0472">Membrane</keyword>
<gene>
    <name evidence="10" type="ORF">A3770_19p83310</name>
</gene>
<sequence>MERFKWRRRRRSYELRENVTPATCLRHSVKHKCARIRQAVVQNTNLHVRHLLSGASASVVARTILAPLERIKVELQINQRPGGALKTFGSIVAKEGPLGLWKGNALNLLRTAPYRSINYYTYDNTRAFILKITKERELSNLQRLLAGATAGCVAIAVCFPLDVLRTRMLSKGNESYYRKGVLSTLAHIVKGEGPLALYAGVIPALASVGPSNAVFYTVYDLLKTNHLNARRKVLEWNEPSKRARSAPPSPPSASSGTGTVAGRDASKEEGVMEAMDPRFNLLYGGLAGICAETSVYPLEVLRRRLQLIQAATRSGHFGSVRAFGNLSSMSKLLEIILKRDGFKGLYAGVLPTICQVLPSAAISYYIFELCKKRLEVYK</sequence>
<keyword evidence="2 7" id="KW-0813">Transport</keyword>
<evidence type="ECO:0000313" key="10">
    <source>
        <dbReference type="EMBL" id="QDZ25813.1"/>
    </source>
</evidence>
<dbReference type="PANTHER" id="PTHR24089">
    <property type="entry name" value="SOLUTE CARRIER FAMILY 25"/>
    <property type="match status" value="1"/>
</dbReference>
<keyword evidence="4" id="KW-0677">Repeat</keyword>
<evidence type="ECO:0000256" key="1">
    <source>
        <dbReference type="ARBA" id="ARBA00004141"/>
    </source>
</evidence>
<dbReference type="EMBL" id="CP031052">
    <property type="protein sequence ID" value="QDZ25813.1"/>
    <property type="molecule type" value="Genomic_DNA"/>
</dbReference>
<feature type="repeat" description="Solcar" evidence="6">
    <location>
        <begin position="138"/>
        <end position="225"/>
    </location>
</feature>
<dbReference type="GO" id="GO:0016020">
    <property type="term" value="C:membrane"/>
    <property type="evidence" value="ECO:0007669"/>
    <property type="project" value="UniProtKB-SubCell"/>
</dbReference>
<comment type="subcellular location">
    <subcellularLocation>
        <location evidence="1">Membrane</location>
        <topology evidence="1">Multi-pass membrane protein</topology>
    </subcellularLocation>
</comment>
<dbReference type="Gene3D" id="1.50.40.10">
    <property type="entry name" value="Mitochondrial carrier domain"/>
    <property type="match status" value="2"/>
</dbReference>
<keyword evidence="11" id="KW-1185">Reference proteome</keyword>
<dbReference type="SUPFAM" id="SSF103506">
    <property type="entry name" value="Mitochondrial carrier"/>
    <property type="match status" value="1"/>
</dbReference>
<dbReference type="OrthoDB" id="270584at2759"/>
<evidence type="ECO:0000256" key="6">
    <source>
        <dbReference type="PROSITE-ProRule" id="PRU00282"/>
    </source>
</evidence>
<organism evidence="10 11">
    <name type="scientific">Chloropicon primus</name>
    <dbReference type="NCBI Taxonomy" id="1764295"/>
    <lineage>
        <taxon>Eukaryota</taxon>
        <taxon>Viridiplantae</taxon>
        <taxon>Chlorophyta</taxon>
        <taxon>Chloropicophyceae</taxon>
        <taxon>Chloropicales</taxon>
        <taxon>Chloropicaceae</taxon>
        <taxon>Chloropicon</taxon>
    </lineage>
</organism>
<evidence type="ECO:0000256" key="7">
    <source>
        <dbReference type="RuleBase" id="RU000488"/>
    </source>
</evidence>
<protein>
    <submittedName>
        <fullName evidence="10">Mitochondrial carrier protein</fullName>
    </submittedName>
</protein>
<dbReference type="InterPro" id="IPR018108">
    <property type="entry name" value="MCP_transmembrane"/>
</dbReference>
<evidence type="ECO:0000256" key="4">
    <source>
        <dbReference type="ARBA" id="ARBA00022737"/>
    </source>
</evidence>
<keyword evidence="9" id="KW-1133">Transmembrane helix</keyword>
<dbReference type="Pfam" id="PF00153">
    <property type="entry name" value="Mito_carr"/>
    <property type="match status" value="3"/>
</dbReference>
<evidence type="ECO:0000256" key="2">
    <source>
        <dbReference type="ARBA" id="ARBA00022448"/>
    </source>
</evidence>
<feature type="transmembrane region" description="Helical" evidence="9">
    <location>
        <begin position="144"/>
        <end position="164"/>
    </location>
</feature>
<dbReference type="AlphaFoldDB" id="A0A5B8MZ14"/>
<reference evidence="10 11" key="1">
    <citation type="submission" date="2018-07" db="EMBL/GenBank/DDBJ databases">
        <title>The complete nuclear genome of the prasinophyte Chloropicon primus (CCMP1205).</title>
        <authorList>
            <person name="Pombert J.-F."/>
            <person name="Otis C."/>
            <person name="Turmel M."/>
            <person name="Lemieux C."/>
        </authorList>
    </citation>
    <scope>NUCLEOTIDE SEQUENCE [LARGE SCALE GENOMIC DNA]</scope>
    <source>
        <strain evidence="10 11">CCMP1205</strain>
    </source>
</reference>
<dbReference type="InterPro" id="IPR023395">
    <property type="entry name" value="MCP_dom_sf"/>
</dbReference>
<feature type="transmembrane region" description="Helical" evidence="9">
    <location>
        <begin position="195"/>
        <end position="222"/>
    </location>
</feature>
<evidence type="ECO:0000256" key="3">
    <source>
        <dbReference type="ARBA" id="ARBA00022692"/>
    </source>
</evidence>
<accession>A0A5B8MZ14</accession>
<dbReference type="GO" id="GO:0055085">
    <property type="term" value="P:transmembrane transport"/>
    <property type="evidence" value="ECO:0007669"/>
    <property type="project" value="InterPro"/>
</dbReference>
<feature type="repeat" description="Solcar" evidence="6">
    <location>
        <begin position="275"/>
        <end position="373"/>
    </location>
</feature>
<name>A0A5B8MZ14_9CHLO</name>
<dbReference type="PRINTS" id="PR00926">
    <property type="entry name" value="MITOCARRIER"/>
</dbReference>
<evidence type="ECO:0000256" key="9">
    <source>
        <dbReference type="SAM" id="Phobius"/>
    </source>
</evidence>
<feature type="region of interest" description="Disordered" evidence="8">
    <location>
        <begin position="238"/>
        <end position="267"/>
    </location>
</feature>
<evidence type="ECO:0000256" key="8">
    <source>
        <dbReference type="SAM" id="MobiDB-lite"/>
    </source>
</evidence>
<dbReference type="STRING" id="1764295.A0A5B8MZ14"/>
<feature type="repeat" description="Solcar" evidence="6">
    <location>
        <begin position="45"/>
        <end position="128"/>
    </location>
</feature>
<proteinExistence type="inferred from homology"/>